<dbReference type="PANTHER" id="PTHR12736">
    <property type="entry name" value="LANC-LIKE PROTEIN"/>
    <property type="match status" value="1"/>
</dbReference>
<name>A0A8X6L588_TRICU</name>
<evidence type="ECO:0000313" key="4">
    <source>
        <dbReference type="EMBL" id="GFQ95976.1"/>
    </source>
</evidence>
<gene>
    <name evidence="4" type="primary">CG2061</name>
    <name evidence="4" type="ORF">TNCT_558991</name>
</gene>
<dbReference type="GO" id="GO:0046872">
    <property type="term" value="F:metal ion binding"/>
    <property type="evidence" value="ECO:0007669"/>
    <property type="project" value="UniProtKB-KW"/>
</dbReference>
<keyword evidence="3" id="KW-0862">Zinc</keyword>
<reference evidence="4" key="1">
    <citation type="submission" date="2020-07" db="EMBL/GenBank/DDBJ databases">
        <title>Multicomponent nature underlies the extraordinary mechanical properties of spider dragline silk.</title>
        <authorList>
            <person name="Kono N."/>
            <person name="Nakamura H."/>
            <person name="Mori M."/>
            <person name="Yoshida Y."/>
            <person name="Ohtoshi R."/>
            <person name="Malay A.D."/>
            <person name="Moran D.A.P."/>
            <person name="Tomita M."/>
            <person name="Numata K."/>
            <person name="Arakawa K."/>
        </authorList>
    </citation>
    <scope>NUCLEOTIDE SEQUENCE</scope>
</reference>
<dbReference type="GO" id="GO:0031179">
    <property type="term" value="P:peptide modification"/>
    <property type="evidence" value="ECO:0007669"/>
    <property type="project" value="InterPro"/>
</dbReference>
<evidence type="ECO:0000256" key="2">
    <source>
        <dbReference type="ARBA" id="ARBA00069999"/>
    </source>
</evidence>
<feature type="binding site" evidence="3">
    <location>
        <position position="333"/>
    </location>
    <ligand>
        <name>Zn(2+)</name>
        <dbReference type="ChEBI" id="CHEBI:29105"/>
    </ligand>
</feature>
<comment type="similarity">
    <text evidence="1">Belongs to the LanC-like protein family.</text>
</comment>
<feature type="binding site" evidence="3">
    <location>
        <position position="287"/>
    </location>
    <ligand>
        <name>Zn(2+)</name>
        <dbReference type="ChEBI" id="CHEBI:29105"/>
    </ligand>
</feature>
<evidence type="ECO:0000256" key="1">
    <source>
        <dbReference type="ARBA" id="ARBA00007179"/>
    </source>
</evidence>
<dbReference type="InterPro" id="IPR012341">
    <property type="entry name" value="6hp_glycosidase-like_sf"/>
</dbReference>
<sequence>MAAKRFFKNKLSDSVGAHVEIPKADIKNLSLNYAQYIFSQQTVTADDCDGGLYVGLSGISYMCYYLSQHDQFTEKKQELLEKSLYYMIYALEDANHPRNRHTQTAFLLGGCGSYAVAAALMNALGKEKECQMHLQQYISLADRCMDLDYLGNGSDELLVGRAGYLSGVLFLQKVFGPEVVPEQKIDALCSAMIQSGVQYSRKYRSPCPLMYAYYKTEYLGAAHGLSGILQMLLSFPSFLQKRPDAEQLIKESVDYFLTLQLPSGNFPCAMDEVGNPRSEAHELVHWCHGAPGVVYLMAKAYLRWREEKYLRACLCCGDVVWNKGLLKKGPGICHGIAGNAYVFLLLYRLTDHHKHLHRAIQFANFLTSDEFKRARTPDRPLSLYEGLAGTVCFLADLLQPEKAHFPFFDVF</sequence>
<organism evidence="4 5">
    <name type="scientific">Trichonephila clavata</name>
    <name type="common">Joro spider</name>
    <name type="synonym">Nephila clavata</name>
    <dbReference type="NCBI Taxonomy" id="2740835"/>
    <lineage>
        <taxon>Eukaryota</taxon>
        <taxon>Metazoa</taxon>
        <taxon>Ecdysozoa</taxon>
        <taxon>Arthropoda</taxon>
        <taxon>Chelicerata</taxon>
        <taxon>Arachnida</taxon>
        <taxon>Araneae</taxon>
        <taxon>Araneomorphae</taxon>
        <taxon>Entelegynae</taxon>
        <taxon>Araneoidea</taxon>
        <taxon>Nephilidae</taxon>
        <taxon>Trichonephila</taxon>
    </lineage>
</organism>
<dbReference type="AlphaFoldDB" id="A0A8X6L588"/>
<dbReference type="GO" id="GO:0005886">
    <property type="term" value="C:plasma membrane"/>
    <property type="evidence" value="ECO:0007669"/>
    <property type="project" value="TreeGrafter"/>
</dbReference>
<dbReference type="InterPro" id="IPR020464">
    <property type="entry name" value="LanC-like_prot_euk"/>
</dbReference>
<dbReference type="EMBL" id="BMAO01004633">
    <property type="protein sequence ID" value="GFQ95976.1"/>
    <property type="molecule type" value="Genomic_DNA"/>
</dbReference>
<dbReference type="PRINTS" id="PR01950">
    <property type="entry name" value="LANCSUPER"/>
</dbReference>
<feature type="binding site" evidence="3">
    <location>
        <position position="334"/>
    </location>
    <ligand>
        <name>Zn(2+)</name>
        <dbReference type="ChEBI" id="CHEBI:29105"/>
    </ligand>
</feature>
<keyword evidence="5" id="KW-1185">Reference proteome</keyword>
<dbReference type="OrthoDB" id="10257263at2759"/>
<dbReference type="PANTHER" id="PTHR12736:SF7">
    <property type="entry name" value="LANC-LIKE PROTEIN 3"/>
    <property type="match status" value="1"/>
</dbReference>
<dbReference type="Pfam" id="PF05147">
    <property type="entry name" value="LANC_like"/>
    <property type="match status" value="1"/>
</dbReference>
<proteinExistence type="inferred from homology"/>
<dbReference type="SUPFAM" id="SSF158745">
    <property type="entry name" value="LanC-like"/>
    <property type="match status" value="1"/>
</dbReference>
<evidence type="ECO:0000313" key="5">
    <source>
        <dbReference type="Proteomes" id="UP000887116"/>
    </source>
</evidence>
<dbReference type="Proteomes" id="UP000887116">
    <property type="component" value="Unassembled WGS sequence"/>
</dbReference>
<evidence type="ECO:0000256" key="3">
    <source>
        <dbReference type="PIRSR" id="PIRSR607822-1"/>
    </source>
</evidence>
<dbReference type="GO" id="GO:0005975">
    <property type="term" value="P:carbohydrate metabolic process"/>
    <property type="evidence" value="ECO:0007669"/>
    <property type="project" value="InterPro"/>
</dbReference>
<dbReference type="CDD" id="cd04794">
    <property type="entry name" value="euk_LANCL"/>
    <property type="match status" value="1"/>
</dbReference>
<dbReference type="InterPro" id="IPR007822">
    <property type="entry name" value="LANC-like"/>
</dbReference>
<accession>A0A8X6L588</accession>
<dbReference type="FunFam" id="1.50.10.10:FF:000012">
    <property type="entry name" value="LanC-like protein 3"/>
    <property type="match status" value="1"/>
</dbReference>
<keyword evidence="3" id="KW-0479">Metal-binding</keyword>
<comment type="caution">
    <text evidence="4">The sequence shown here is derived from an EMBL/GenBank/DDBJ whole genome shotgun (WGS) entry which is preliminary data.</text>
</comment>
<dbReference type="PRINTS" id="PR01951">
    <property type="entry name" value="LANCEUKARYTE"/>
</dbReference>
<dbReference type="SMART" id="SM01260">
    <property type="entry name" value="LANC_like"/>
    <property type="match status" value="1"/>
</dbReference>
<protein>
    <recommendedName>
        <fullName evidence="2">LanC-like protein 3 homolog</fullName>
    </recommendedName>
</protein>
<dbReference type="Gene3D" id="1.50.10.10">
    <property type="match status" value="1"/>
</dbReference>